<dbReference type="Pfam" id="PF00370">
    <property type="entry name" value="FGGY_N"/>
    <property type="match status" value="1"/>
</dbReference>
<dbReference type="InterPro" id="IPR018485">
    <property type="entry name" value="FGGY_C"/>
</dbReference>
<dbReference type="GO" id="GO:0005524">
    <property type="term" value="F:ATP binding"/>
    <property type="evidence" value="ECO:0007669"/>
    <property type="project" value="UniProtKB-KW"/>
</dbReference>
<dbReference type="PANTHER" id="PTHR43095">
    <property type="entry name" value="SUGAR KINASE"/>
    <property type="match status" value="1"/>
</dbReference>
<keyword evidence="4 9" id="KW-0418">Kinase</keyword>
<dbReference type="GO" id="GO:0008993">
    <property type="term" value="F:rhamnulokinase activity"/>
    <property type="evidence" value="ECO:0007669"/>
    <property type="project" value="UniProtKB-EC"/>
</dbReference>
<protein>
    <submittedName>
        <fullName evidence="9">Rhamnulokinase</fullName>
        <ecNumber evidence="9">2.7.1.5</ecNumber>
    </submittedName>
</protein>
<comment type="similarity">
    <text evidence="1">Belongs to the FGGY kinase family.</text>
</comment>
<evidence type="ECO:0000256" key="6">
    <source>
        <dbReference type="ARBA" id="ARBA00023308"/>
    </source>
</evidence>
<dbReference type="Pfam" id="PF02782">
    <property type="entry name" value="FGGY_C"/>
    <property type="match status" value="1"/>
</dbReference>
<evidence type="ECO:0000259" key="7">
    <source>
        <dbReference type="Pfam" id="PF00370"/>
    </source>
</evidence>
<evidence type="ECO:0000259" key="8">
    <source>
        <dbReference type="Pfam" id="PF02782"/>
    </source>
</evidence>
<dbReference type="Gene3D" id="3.30.420.40">
    <property type="match status" value="2"/>
</dbReference>
<dbReference type="SUPFAM" id="SSF53067">
    <property type="entry name" value="Actin-like ATPase domain"/>
    <property type="match status" value="2"/>
</dbReference>
<feature type="domain" description="Carbohydrate kinase FGGY N-terminal" evidence="7">
    <location>
        <begin position="7"/>
        <end position="245"/>
    </location>
</feature>
<name>A0A6N3DUK6_9BACT</name>
<sequence length="492" mass="54910">MKKYNFLAFDIGATSGRAVLGTLVGDKFEMQELHRFPNAIMELHGKYYWDIYRLYDALKESLTICARRNLLPDSIGIDTWGVDFGYLAEDGTLLGLPRAYRDPYTDGAPEEYFQRVPRSEVYRLTGIQIMNFNSVFQLFRAKKEGFGPLEAAEEILFMPDLLSYLLTGKKVCEYTDASTSGLLNPVTKEFEASLLEAAGVAPSIMRPVVMPGTFVGELTDALARETGIGKVPVIAVAGHDTASAVAAVPAADREFAYLSSGTWSLMGIETEEPIISEESFLHNFTNEGGIDGTTRFLKNITGMWLLEQCRKEWEKAGRDYSYPAIVKMAERATPFRRFVNPDDPRFANPPSMTEAIKAYCRETEQPEPVEDDEFIRCIFESLAFRYKEVLALLSEMAPFPIRKLHVIGGGSMNNLLNQFTANVINMPVVAGPSEATAIGNCMVQARAAGLVADRWEMRRLINSFLSPAVFLPEGSGEWEEAFRKYKSVTSKK</sequence>
<dbReference type="AlphaFoldDB" id="A0A6N3DUK6"/>
<evidence type="ECO:0000256" key="1">
    <source>
        <dbReference type="ARBA" id="ARBA00009156"/>
    </source>
</evidence>
<dbReference type="RefSeq" id="WP_022322175.1">
    <property type="nucleotide sequence ID" value="NZ_BAABZJ010000001.1"/>
</dbReference>
<keyword evidence="3" id="KW-0547">Nucleotide-binding</keyword>
<dbReference type="EC" id="2.7.1.5" evidence="9"/>
<dbReference type="InterPro" id="IPR043129">
    <property type="entry name" value="ATPase_NBD"/>
</dbReference>
<dbReference type="InterPro" id="IPR013449">
    <property type="entry name" value="Rhamnulokinase"/>
</dbReference>
<dbReference type="EMBL" id="CACRUV010000021">
    <property type="protein sequence ID" value="VYU30889.1"/>
    <property type="molecule type" value="Genomic_DNA"/>
</dbReference>
<evidence type="ECO:0000256" key="2">
    <source>
        <dbReference type="ARBA" id="ARBA00022679"/>
    </source>
</evidence>
<keyword evidence="2 9" id="KW-0808">Transferase</keyword>
<dbReference type="InterPro" id="IPR050406">
    <property type="entry name" value="FGGY_Carb_Kinase"/>
</dbReference>
<accession>A0A6N3DUK6</accession>
<evidence type="ECO:0000256" key="4">
    <source>
        <dbReference type="ARBA" id="ARBA00022777"/>
    </source>
</evidence>
<organism evidence="9">
    <name type="scientific">Parabacteroides merdae</name>
    <dbReference type="NCBI Taxonomy" id="46503"/>
    <lineage>
        <taxon>Bacteria</taxon>
        <taxon>Pseudomonadati</taxon>
        <taxon>Bacteroidota</taxon>
        <taxon>Bacteroidia</taxon>
        <taxon>Bacteroidales</taxon>
        <taxon>Tannerellaceae</taxon>
        <taxon>Parabacteroides</taxon>
    </lineage>
</organism>
<feature type="domain" description="Carbohydrate kinase FGGY C-terminal" evidence="8">
    <location>
        <begin position="256"/>
        <end position="448"/>
    </location>
</feature>
<keyword evidence="6" id="KW-0684">Rhamnose metabolism</keyword>
<evidence type="ECO:0000256" key="3">
    <source>
        <dbReference type="ARBA" id="ARBA00022741"/>
    </source>
</evidence>
<dbReference type="InterPro" id="IPR018484">
    <property type="entry name" value="FGGY_N"/>
</dbReference>
<evidence type="ECO:0000256" key="5">
    <source>
        <dbReference type="ARBA" id="ARBA00022840"/>
    </source>
</evidence>
<dbReference type="GO" id="GO:0019301">
    <property type="term" value="P:rhamnose catabolic process"/>
    <property type="evidence" value="ECO:0007669"/>
    <property type="project" value="InterPro"/>
</dbReference>
<keyword evidence="5" id="KW-0067">ATP-binding</keyword>
<dbReference type="CDD" id="cd07771">
    <property type="entry name" value="ASKHA_NBD_FGGY_RhaB-like"/>
    <property type="match status" value="1"/>
</dbReference>
<reference evidence="9" key="1">
    <citation type="submission" date="2019-11" db="EMBL/GenBank/DDBJ databases">
        <authorList>
            <person name="Feng L."/>
        </authorList>
    </citation>
    <scope>NUCLEOTIDE SEQUENCE</scope>
    <source>
        <strain evidence="9">PmerdaeLFYP103</strain>
    </source>
</reference>
<gene>
    <name evidence="9" type="primary">rhaB</name>
    <name evidence="9" type="ORF">PMLFYP103_01749</name>
</gene>
<proteinExistence type="inferred from homology"/>
<evidence type="ECO:0000313" key="9">
    <source>
        <dbReference type="EMBL" id="VYU30889.1"/>
    </source>
</evidence>